<evidence type="ECO:0008006" key="4">
    <source>
        <dbReference type="Google" id="ProtNLM"/>
    </source>
</evidence>
<protein>
    <recommendedName>
        <fullName evidence="4">DUF3679 domain-containing protein</fullName>
    </recommendedName>
</protein>
<evidence type="ECO:0000256" key="1">
    <source>
        <dbReference type="SAM" id="SignalP"/>
    </source>
</evidence>
<accession>A0A8E2I915</accession>
<dbReference type="InterPro" id="IPR020534">
    <property type="entry name" value="Uncharacterised_YqxA"/>
</dbReference>
<organism evidence="2 3">
    <name type="scientific">Heyndrickxia oleronia</name>
    <dbReference type="NCBI Taxonomy" id="38875"/>
    <lineage>
        <taxon>Bacteria</taxon>
        <taxon>Bacillati</taxon>
        <taxon>Bacillota</taxon>
        <taxon>Bacilli</taxon>
        <taxon>Bacillales</taxon>
        <taxon>Bacillaceae</taxon>
        <taxon>Heyndrickxia</taxon>
    </lineage>
</organism>
<dbReference type="EMBL" id="MTLA01000074">
    <property type="protein sequence ID" value="OOP68909.1"/>
    <property type="molecule type" value="Genomic_DNA"/>
</dbReference>
<reference evidence="2 3" key="1">
    <citation type="submission" date="2017-01" db="EMBL/GenBank/DDBJ databases">
        <title>Draft genome sequence of Bacillus oleronius.</title>
        <authorList>
            <person name="Allam M."/>
        </authorList>
    </citation>
    <scope>NUCLEOTIDE SEQUENCE [LARGE SCALE GENOMIC DNA]</scope>
    <source>
        <strain evidence="2 3">DSM 9356</strain>
    </source>
</reference>
<sequence length="111" mass="12456">MKRFMLKCLLICSALFIGVLMGMQKANEGMREMKGYQEEGLKAPITVKEVENGEIEASVLGKNVTSHDLEAKKEKLKEIKAFNFFSSLGRTMANMISSITEKIINFFSSIL</sequence>
<evidence type="ECO:0000313" key="3">
    <source>
        <dbReference type="Proteomes" id="UP000189761"/>
    </source>
</evidence>
<name>A0A8E2I915_9BACI</name>
<gene>
    <name evidence="2" type="ORF">BWZ43_07990</name>
</gene>
<keyword evidence="1" id="KW-0732">Signal</keyword>
<dbReference type="RefSeq" id="WP_071976211.1">
    <property type="nucleotide sequence ID" value="NZ_CP065424.1"/>
</dbReference>
<feature type="chain" id="PRO_5034506869" description="DUF3679 domain-containing protein" evidence="1">
    <location>
        <begin position="27"/>
        <end position="111"/>
    </location>
</feature>
<feature type="signal peptide" evidence="1">
    <location>
        <begin position="1"/>
        <end position="26"/>
    </location>
</feature>
<proteinExistence type="predicted"/>
<evidence type="ECO:0000313" key="2">
    <source>
        <dbReference type="EMBL" id="OOP68909.1"/>
    </source>
</evidence>
<dbReference type="Pfam" id="PF12438">
    <property type="entry name" value="DUF3679"/>
    <property type="match status" value="1"/>
</dbReference>
<comment type="caution">
    <text evidence="2">The sequence shown here is derived from an EMBL/GenBank/DDBJ whole genome shotgun (WGS) entry which is preliminary data.</text>
</comment>
<dbReference type="Proteomes" id="UP000189761">
    <property type="component" value="Unassembled WGS sequence"/>
</dbReference>
<keyword evidence="3" id="KW-1185">Reference proteome</keyword>
<dbReference type="AlphaFoldDB" id="A0A8E2I915"/>